<dbReference type="RefSeq" id="WP_283872118.1">
    <property type="nucleotide sequence ID" value="NZ_CP045835.1"/>
</dbReference>
<evidence type="ECO:0000313" key="4">
    <source>
        <dbReference type="Proteomes" id="UP001178322"/>
    </source>
</evidence>
<reference evidence="2" key="2">
    <citation type="submission" date="2023-05" db="EMBL/GenBank/DDBJ databases">
        <title>Comparative genomics of Bacillaceae isolates and their secondary metabolite potential.</title>
        <authorList>
            <person name="Song L."/>
            <person name="Nielsen L.J."/>
            <person name="Mohite O."/>
            <person name="Xu X."/>
            <person name="Weber T."/>
            <person name="Kovacs A.T."/>
        </authorList>
    </citation>
    <scope>NUCLEOTIDE SEQUENCE</scope>
    <source>
        <strain evidence="2">LY1</strain>
    </source>
</reference>
<organism evidence="2 4">
    <name type="scientific">Lysinibacillus pakistanensis</name>
    <dbReference type="NCBI Taxonomy" id="759811"/>
    <lineage>
        <taxon>Bacteria</taxon>
        <taxon>Bacillati</taxon>
        <taxon>Bacillota</taxon>
        <taxon>Bacilli</taxon>
        <taxon>Bacillales</taxon>
        <taxon>Bacillaceae</taxon>
        <taxon>Lysinibacillus</taxon>
    </lineage>
</organism>
<evidence type="ECO:0000313" key="1">
    <source>
        <dbReference type="EMBL" id="QGG51297.1"/>
    </source>
</evidence>
<evidence type="ECO:0008006" key="5">
    <source>
        <dbReference type="Google" id="ProtNLM"/>
    </source>
</evidence>
<protein>
    <recommendedName>
        <fullName evidence="5">Preprotein translocase subunit SecA</fullName>
    </recommendedName>
</protein>
<dbReference type="Proteomes" id="UP000373269">
    <property type="component" value="Chromosome"/>
</dbReference>
<gene>
    <name evidence="1" type="ORF">GDS87_10125</name>
    <name evidence="2" type="ORF">QNH24_10735</name>
</gene>
<dbReference type="Proteomes" id="UP001178322">
    <property type="component" value="Chromosome"/>
</dbReference>
<reference evidence="1 3" key="1">
    <citation type="submission" date="2019-11" db="EMBL/GenBank/DDBJ databases">
        <title>Whole Genome Sequencing and Comparative Genomic Analyses of Lysinibacillus pakistanensis LZH-9, a Halotolerant Strain with Excellent COD Removal Capability.</title>
        <authorList>
            <person name="Zhou H."/>
        </authorList>
    </citation>
    <scope>NUCLEOTIDE SEQUENCE [LARGE SCALE GENOMIC DNA]</scope>
    <source>
        <strain evidence="1 3">LZH-9</strain>
    </source>
</reference>
<proteinExistence type="predicted"/>
<dbReference type="EMBL" id="CP126101">
    <property type="protein sequence ID" value="WHY53681.1"/>
    <property type="molecule type" value="Genomic_DNA"/>
</dbReference>
<accession>A0AAX3X4C5</accession>
<name>A0AAX3X4C5_9BACI</name>
<dbReference type="AlphaFoldDB" id="A0AAX3X4C5"/>
<sequence length="71" mass="8278">MFVTHFYEGKTSVLSQLLVNLPAVEENIKIKGRKAKIIEVNQINNNNYQVRIVFEIIPKKQPIKELGKKKR</sequence>
<dbReference type="EMBL" id="CP045835">
    <property type="protein sequence ID" value="QGG51297.1"/>
    <property type="molecule type" value="Genomic_DNA"/>
</dbReference>
<keyword evidence="3" id="KW-1185">Reference proteome</keyword>
<evidence type="ECO:0000313" key="3">
    <source>
        <dbReference type="Proteomes" id="UP000373269"/>
    </source>
</evidence>
<evidence type="ECO:0000313" key="2">
    <source>
        <dbReference type="EMBL" id="WHY53681.1"/>
    </source>
</evidence>